<comment type="subcellular location">
    <subcellularLocation>
        <location evidence="1">Cell outer membrane</location>
    </subcellularLocation>
</comment>
<evidence type="ECO:0000256" key="4">
    <source>
        <dbReference type="ARBA" id="ARBA00023136"/>
    </source>
</evidence>
<evidence type="ECO:0000256" key="2">
    <source>
        <dbReference type="ARBA" id="ARBA00006275"/>
    </source>
</evidence>
<dbReference type="RefSeq" id="WP_124907044.1">
    <property type="nucleotide sequence ID" value="NZ_RQJP01000002.1"/>
</dbReference>
<evidence type="ECO:0000256" key="3">
    <source>
        <dbReference type="ARBA" id="ARBA00022729"/>
    </source>
</evidence>
<dbReference type="Pfam" id="PF14322">
    <property type="entry name" value="SusD-like_3"/>
    <property type="match status" value="1"/>
</dbReference>
<gene>
    <name evidence="8" type="ORF">EHT87_13015</name>
</gene>
<keyword evidence="4" id="KW-0472">Membrane</keyword>
<feature type="domain" description="RagB/SusD" evidence="6">
    <location>
        <begin position="458"/>
        <end position="625"/>
    </location>
</feature>
<organism evidence="8 9">
    <name type="scientific">Larkinella knui</name>
    <dbReference type="NCBI Taxonomy" id="2025310"/>
    <lineage>
        <taxon>Bacteria</taxon>
        <taxon>Pseudomonadati</taxon>
        <taxon>Bacteroidota</taxon>
        <taxon>Cytophagia</taxon>
        <taxon>Cytophagales</taxon>
        <taxon>Spirosomataceae</taxon>
        <taxon>Larkinella</taxon>
    </lineage>
</organism>
<feature type="domain" description="SusD-like N-terminal" evidence="7">
    <location>
        <begin position="109"/>
        <end position="229"/>
    </location>
</feature>
<dbReference type="GO" id="GO:0009279">
    <property type="term" value="C:cell outer membrane"/>
    <property type="evidence" value="ECO:0007669"/>
    <property type="project" value="UniProtKB-SubCell"/>
</dbReference>
<dbReference type="Proteomes" id="UP000274271">
    <property type="component" value="Unassembled WGS sequence"/>
</dbReference>
<comment type="caution">
    <text evidence="8">The sequence shown here is derived from an EMBL/GenBank/DDBJ whole genome shotgun (WGS) entry which is preliminary data.</text>
</comment>
<keyword evidence="9" id="KW-1185">Reference proteome</keyword>
<evidence type="ECO:0000259" key="7">
    <source>
        <dbReference type="Pfam" id="PF14322"/>
    </source>
</evidence>
<dbReference type="InterPro" id="IPR012944">
    <property type="entry name" value="SusD_RagB_dom"/>
</dbReference>
<dbReference type="OrthoDB" id="906516at2"/>
<evidence type="ECO:0000313" key="9">
    <source>
        <dbReference type="Proteomes" id="UP000274271"/>
    </source>
</evidence>
<reference evidence="8 9" key="1">
    <citation type="submission" date="2018-11" db="EMBL/GenBank/DDBJ databases">
        <authorList>
            <person name="Zhou Z."/>
            <person name="Wang G."/>
        </authorList>
    </citation>
    <scope>NUCLEOTIDE SEQUENCE [LARGE SCALE GENOMIC DNA]</scope>
    <source>
        <strain evidence="8 9">KCTC42998</strain>
    </source>
</reference>
<dbReference type="InterPro" id="IPR011990">
    <property type="entry name" value="TPR-like_helical_dom_sf"/>
</dbReference>
<name>A0A3P1CQF3_9BACT</name>
<keyword evidence="5" id="KW-0998">Cell outer membrane</keyword>
<keyword evidence="3" id="KW-0732">Signal</keyword>
<protein>
    <submittedName>
        <fullName evidence="8">RagB/SusD family nutrient uptake outer membrane protein</fullName>
    </submittedName>
</protein>
<comment type="similarity">
    <text evidence="2">Belongs to the SusD family.</text>
</comment>
<dbReference type="EMBL" id="RQJP01000002">
    <property type="protein sequence ID" value="RRB15440.1"/>
    <property type="molecule type" value="Genomic_DNA"/>
</dbReference>
<dbReference type="PROSITE" id="PS51257">
    <property type="entry name" value="PROKAR_LIPOPROTEIN"/>
    <property type="match status" value="1"/>
</dbReference>
<dbReference type="InterPro" id="IPR033985">
    <property type="entry name" value="SusD-like_N"/>
</dbReference>
<dbReference type="AlphaFoldDB" id="A0A3P1CQF3"/>
<evidence type="ECO:0000256" key="1">
    <source>
        <dbReference type="ARBA" id="ARBA00004442"/>
    </source>
</evidence>
<dbReference type="SUPFAM" id="SSF48452">
    <property type="entry name" value="TPR-like"/>
    <property type="match status" value="1"/>
</dbReference>
<dbReference type="Gene3D" id="1.25.40.390">
    <property type="match status" value="1"/>
</dbReference>
<evidence type="ECO:0000259" key="6">
    <source>
        <dbReference type="Pfam" id="PF07980"/>
    </source>
</evidence>
<evidence type="ECO:0000313" key="8">
    <source>
        <dbReference type="EMBL" id="RRB15440.1"/>
    </source>
</evidence>
<evidence type="ECO:0000256" key="5">
    <source>
        <dbReference type="ARBA" id="ARBA00023237"/>
    </source>
</evidence>
<sequence length="625" mass="68985">MKSFLPMRYSAFAVAFIGLVAAGCKDDFLVEKPVTTLTTDVYYKTEAGFEDLVRSCYSLLRNIHQNRALVLNGTDIFSQSGFGDPKFATPAVTGGPLEQYDVRLNATLGELQSLWTLLYAEIARTNTAISRADGITTMAAALKETRLSEAKFLRALSYFYLVQQWGDVPMPLTESLSPSKEAIRVPSAEIYKQIINDLLDAEAKLPVTASNYGRITKGAAQFLISRVYLTRGWNFKSSLGGSTADFDLALQYADKVIEAYPLATAYNQLFPTRSENPLKQYTGAQNDKNPEIVFAVQYNSDVLTNKTDPAFTVDPAGGNNLHSVFGGGGEGYPGTKGRTSDYNRHQPVHITNPAMYRLFDPENDSRYDHNFVEVGYALLPVAGFKPLPVVNPNLKIDIKAGDTVVYFRPWNKPATSLNDRGIDLGGKRNYSVVNLDEFSGGYGFVNGSAVSVSGFPSDQPMMWKFWQPGIAYGDAFGTFNEAVFRSAEAYLIAAEAIVKGAKNGKLGGAEVYYNKVLDRALVKKGGDPLCAKEPGNVKSLETVSYRATAATISIDLILDERARELMGEYSRWFDLKRTGKLVERVKKYNPWAAKSNTIKDIHYLRPIPQGEIDLSFPAMKQNEGY</sequence>
<dbReference type="Pfam" id="PF07980">
    <property type="entry name" value="SusD_RagB"/>
    <property type="match status" value="1"/>
</dbReference>
<proteinExistence type="inferred from homology"/>
<accession>A0A3P1CQF3</accession>